<evidence type="ECO:0000313" key="1">
    <source>
        <dbReference type="EMBL" id="OMD44592.1"/>
    </source>
</evidence>
<name>A0ABX3H2K3_PAEBO</name>
<protein>
    <recommendedName>
        <fullName evidence="3">HTH cro/C1-type domain-containing protein</fullName>
    </recommendedName>
</protein>
<accession>A0ABX3H2K3</accession>
<proteinExistence type="predicted"/>
<sequence>MGWSRMPLRGILNDYNDEARVIDEQILRLVQQRKALSGGRGLFPEEETLKQLAAESGLEVSEISLILSNLNEARPRRHFWDEPGQLLGVLAIMKTTLDGDFEYMLTHSMQYEKLSIVTLEIKCLKETVERVHINPMLKLAVLSETSYEVENHGANGGGAHVHMQFMISPPIPDDLSTTQFSLVPGSSRFQRPVFEEVKLDKQIDFY</sequence>
<dbReference type="EMBL" id="MPTB01000031">
    <property type="protein sequence ID" value="OMD44592.1"/>
    <property type="molecule type" value="Genomic_DNA"/>
</dbReference>
<reference evidence="1 2" key="1">
    <citation type="submission" date="2016-10" db="EMBL/GenBank/DDBJ databases">
        <title>Paenibacillus species isolates.</title>
        <authorList>
            <person name="Beno S.M."/>
        </authorList>
    </citation>
    <scope>NUCLEOTIDE SEQUENCE [LARGE SCALE GENOMIC DNA]</scope>
    <source>
        <strain evidence="1 2">FSL H7-0744</strain>
    </source>
</reference>
<evidence type="ECO:0000313" key="2">
    <source>
        <dbReference type="Proteomes" id="UP000187412"/>
    </source>
</evidence>
<gene>
    <name evidence="1" type="ORF">BSK56_22155</name>
</gene>
<keyword evidence="2" id="KW-1185">Reference proteome</keyword>
<dbReference type="RefSeq" id="WP_076112789.1">
    <property type="nucleotide sequence ID" value="NZ_MPTB01000031.1"/>
</dbReference>
<organism evidence="1 2">
    <name type="scientific">Paenibacillus borealis</name>
    <dbReference type="NCBI Taxonomy" id="160799"/>
    <lineage>
        <taxon>Bacteria</taxon>
        <taxon>Bacillati</taxon>
        <taxon>Bacillota</taxon>
        <taxon>Bacilli</taxon>
        <taxon>Bacillales</taxon>
        <taxon>Paenibacillaceae</taxon>
        <taxon>Paenibacillus</taxon>
    </lineage>
</organism>
<evidence type="ECO:0008006" key="3">
    <source>
        <dbReference type="Google" id="ProtNLM"/>
    </source>
</evidence>
<comment type="caution">
    <text evidence="1">The sequence shown here is derived from an EMBL/GenBank/DDBJ whole genome shotgun (WGS) entry which is preliminary data.</text>
</comment>
<dbReference type="Proteomes" id="UP000187412">
    <property type="component" value="Unassembled WGS sequence"/>
</dbReference>